<comment type="caution">
    <text evidence="2">The sequence shown here is derived from an EMBL/GenBank/DDBJ whole genome shotgun (WGS) entry which is preliminary data.</text>
</comment>
<accession>A0A562UWZ8</accession>
<evidence type="ECO:0000313" key="2">
    <source>
        <dbReference type="EMBL" id="TWJ10116.1"/>
    </source>
</evidence>
<dbReference type="InterPro" id="IPR029044">
    <property type="entry name" value="Nucleotide-diphossugar_trans"/>
</dbReference>
<keyword evidence="1" id="KW-1133">Transmembrane helix</keyword>
<feature type="transmembrane region" description="Helical" evidence="1">
    <location>
        <begin position="295"/>
        <end position="313"/>
    </location>
</feature>
<dbReference type="STRING" id="476157.GCA_001663155_01581"/>
<keyword evidence="3" id="KW-1185">Reference proteome</keyword>
<proteinExistence type="predicted"/>
<organism evidence="2 3">
    <name type="scientific">Altererythrobacter ishigakiensis</name>
    <dbReference type="NCBI Taxonomy" id="476157"/>
    <lineage>
        <taxon>Bacteria</taxon>
        <taxon>Pseudomonadati</taxon>
        <taxon>Pseudomonadota</taxon>
        <taxon>Alphaproteobacteria</taxon>
        <taxon>Sphingomonadales</taxon>
        <taxon>Erythrobacteraceae</taxon>
        <taxon>Altererythrobacter</taxon>
    </lineage>
</organism>
<evidence type="ECO:0000256" key="1">
    <source>
        <dbReference type="SAM" id="Phobius"/>
    </source>
</evidence>
<keyword evidence="1" id="KW-0812">Transmembrane</keyword>
<keyword evidence="1" id="KW-0472">Membrane</keyword>
<reference evidence="2 3" key="1">
    <citation type="submission" date="2019-07" db="EMBL/GenBank/DDBJ databases">
        <title>Genomic Encyclopedia of Archaeal and Bacterial Type Strains, Phase II (KMG-II): from individual species to whole genera.</title>
        <authorList>
            <person name="Goeker M."/>
        </authorList>
    </citation>
    <scope>NUCLEOTIDE SEQUENCE [LARGE SCALE GENOMIC DNA]</scope>
    <source>
        <strain evidence="2 3">ATCC BAA-2084</strain>
    </source>
</reference>
<evidence type="ECO:0000313" key="3">
    <source>
        <dbReference type="Proteomes" id="UP000320547"/>
    </source>
</evidence>
<feature type="transmembrane region" description="Helical" evidence="1">
    <location>
        <begin position="254"/>
        <end position="274"/>
    </location>
</feature>
<sequence>MRTALISCLETLPDGKKCGFARLGGRTLLSWQVDLARDLGCERFVCLTEAKHEAFDELRTQIEGFGGEFHTISGPMPLVSLLSADQELVVIADGLIADRELVSNFLQQQRGVLCLPDEAGIAAGFERIDAQHAWAGIFVARAHIAERLAEMPPDSDTVSLLLRLALQSGGKLIPMDTDVLQTGEWLLMRSGSDLEVRERNLLDATIERVSWWEPTRAFSRRLARSLAPDGLDNGPLIAGVAGGLSLAGALTASYFANQAAGFALLGLTVFLWSCRDGLAQLKTRLRGSEPNSATGLRDILIDIAIIAVFAWPFDASNLLQSLFLPLALIGKLRLGAKIWPGPYARVLNDRVLLSLSLLGATIFGQLHAMAGGLTLLIIALSLYFKRDSQLTRA</sequence>
<protein>
    <submittedName>
        <fullName evidence="2">Uncharacterized protein</fullName>
    </submittedName>
</protein>
<dbReference type="SUPFAM" id="SSF53448">
    <property type="entry name" value="Nucleotide-diphospho-sugar transferases"/>
    <property type="match status" value="1"/>
</dbReference>
<dbReference type="AlphaFoldDB" id="A0A562UWZ8"/>
<feature type="transmembrane region" description="Helical" evidence="1">
    <location>
        <begin position="362"/>
        <end position="384"/>
    </location>
</feature>
<dbReference type="EMBL" id="VLLK01000001">
    <property type="protein sequence ID" value="TWJ10116.1"/>
    <property type="molecule type" value="Genomic_DNA"/>
</dbReference>
<dbReference type="Proteomes" id="UP000320547">
    <property type="component" value="Unassembled WGS sequence"/>
</dbReference>
<dbReference type="OrthoDB" id="8477220at2"/>
<gene>
    <name evidence="2" type="ORF">JN10_1775</name>
</gene>
<name>A0A562UWZ8_9SPHN</name>
<dbReference type="RefSeq" id="WP_144573638.1">
    <property type="nucleotide sequence ID" value="NZ_CP015963.1"/>
</dbReference>